<dbReference type="EMBL" id="CM043018">
    <property type="protein sequence ID" value="KAI4463235.1"/>
    <property type="molecule type" value="Genomic_DNA"/>
</dbReference>
<evidence type="ECO:0000313" key="2">
    <source>
        <dbReference type="Proteomes" id="UP001056778"/>
    </source>
</evidence>
<keyword evidence="1" id="KW-0695">RNA-directed DNA polymerase</keyword>
<name>A0ACB9T8R9_HOLOL</name>
<reference evidence="1" key="1">
    <citation type="submission" date="2022-04" db="EMBL/GenBank/DDBJ databases">
        <title>Chromosome-scale genome assembly of Holotrichia oblita Faldermann.</title>
        <authorList>
            <person name="Rongchong L."/>
        </authorList>
    </citation>
    <scope>NUCLEOTIDE SEQUENCE</scope>
    <source>
        <strain evidence="1">81SQS9</strain>
    </source>
</reference>
<evidence type="ECO:0000313" key="1">
    <source>
        <dbReference type="EMBL" id="KAI4463235.1"/>
    </source>
</evidence>
<protein>
    <submittedName>
        <fullName evidence="1">Reverse transcriptase</fullName>
    </submittedName>
</protein>
<proteinExistence type="predicted"/>
<comment type="caution">
    <text evidence="1">The sequence shown here is derived from an EMBL/GenBank/DDBJ whole genome shotgun (WGS) entry which is preliminary data.</text>
</comment>
<dbReference type="Proteomes" id="UP001056778">
    <property type="component" value="Chromosome 4"/>
</dbReference>
<keyword evidence="1" id="KW-0808">Transferase</keyword>
<gene>
    <name evidence="1" type="ORF">MML48_4g00000642</name>
</gene>
<keyword evidence="1" id="KW-0548">Nucleotidyltransferase</keyword>
<accession>A0ACB9T8R9</accession>
<sequence length="881" mass="99461">MYRTPPRAVTTFTDAPLPSSPATEDSINENSQASRNIITQFDSDSTLTPQNMNLNLNKTPTDELTNEQIYEHIKSLQAILQQREANTLGYREQDLFLNLPDDTNGKNKNNSRSLSPLSVDTSFGSTSSLVETVNRKINLANRKRPASALSPTCITVDAQVHPSPGKKGRTCRILQSDNIKGGDISKRRKPIEDLDKIEVANSQNFSNVFSAPKGRRSSSPAPAEQSNSIEKTAKSNSPKTTDSTNDKIPPVILRDKSKWSAICNELKRKGIHFTKAQNIPDGIRIFPTREADYRSLTKFFMTESIPFHTFQLPSEKLLNVVLRGVPVEITEKEILEDLQNMGFNPEKVLRMRRTWDRVPMPLVLVKLSKDQKTIYHIKEVVSLEVSVETLKAKPAIGQCYRCQKFGHAQSRCTAPRRCVACAENHEPKECPRAKAEPATCANCNGTHPANYKGCSKYPRPRPFHPGTSAPPPPRSYSQAVAAGSRHPPRSPQSHTPGKTPRQAQSASEMPTAGRSYSRVAASNPQQQFRPSHTVTPAKAQRKDSVGAQYAKSQRTPHRDPVKNFNHNGISVAIVREPNKADQSIQNNSKIHIIANVVVNPPNDNQQFTCNDEDNLSNGGSRKSEQANDCSLSIQRITNSPVIETTQLIEQNHILTPTLVKSPFLGDYLTLPEPPKRKGKRNIERLPFAITSKKFQEMHEKKQKLELERERQKAERKRKREEIKRRRETTCKKRNRGNETKCYICGNLIHSKKIINCEDCKHFFHKSCIPRSHRIHIPNDDDNDNYLCHDCYREESDAESDIVMASSDIAYDSDKSQTENIIDMSIINLNSNNKSNAEKFNQRTDEESDTDKSNHENYEEVDSNAEIDLLYELYQSEIKKLL</sequence>
<keyword evidence="2" id="KW-1185">Reference proteome</keyword>
<organism evidence="1 2">
    <name type="scientific">Holotrichia oblita</name>
    <name type="common">Chafer beetle</name>
    <dbReference type="NCBI Taxonomy" id="644536"/>
    <lineage>
        <taxon>Eukaryota</taxon>
        <taxon>Metazoa</taxon>
        <taxon>Ecdysozoa</taxon>
        <taxon>Arthropoda</taxon>
        <taxon>Hexapoda</taxon>
        <taxon>Insecta</taxon>
        <taxon>Pterygota</taxon>
        <taxon>Neoptera</taxon>
        <taxon>Endopterygota</taxon>
        <taxon>Coleoptera</taxon>
        <taxon>Polyphaga</taxon>
        <taxon>Scarabaeiformia</taxon>
        <taxon>Scarabaeidae</taxon>
        <taxon>Melolonthinae</taxon>
        <taxon>Holotrichia</taxon>
    </lineage>
</organism>